<gene>
    <name evidence="1" type="ORF">DICPUDRAFT_95641</name>
</gene>
<evidence type="ECO:0000313" key="2">
    <source>
        <dbReference type="Proteomes" id="UP000001064"/>
    </source>
</evidence>
<dbReference type="GO" id="GO:0000307">
    <property type="term" value="C:cyclin-dependent protein kinase holoenzyme complex"/>
    <property type="evidence" value="ECO:0000318"/>
    <property type="project" value="GO_Central"/>
</dbReference>
<evidence type="ECO:0000313" key="1">
    <source>
        <dbReference type="EMBL" id="EGC30893.1"/>
    </source>
</evidence>
<dbReference type="FunCoup" id="F0ZYS2">
    <property type="interactions" value="101"/>
</dbReference>
<dbReference type="GO" id="GO:0005634">
    <property type="term" value="C:nucleus"/>
    <property type="evidence" value="ECO:0000318"/>
    <property type="project" value="GO_Central"/>
</dbReference>
<reference evidence="2" key="1">
    <citation type="journal article" date="2011" name="Genome Biol.">
        <title>Comparative genomics of the social amoebae Dictyostelium discoideum and Dictyostelium purpureum.</title>
        <authorList>
            <consortium name="US DOE Joint Genome Institute (JGI-PGF)"/>
            <person name="Sucgang R."/>
            <person name="Kuo A."/>
            <person name="Tian X."/>
            <person name="Salerno W."/>
            <person name="Parikh A."/>
            <person name="Feasley C.L."/>
            <person name="Dalin E."/>
            <person name="Tu H."/>
            <person name="Huang E."/>
            <person name="Barry K."/>
            <person name="Lindquist E."/>
            <person name="Shapiro H."/>
            <person name="Bruce D."/>
            <person name="Schmutz J."/>
            <person name="Salamov A."/>
            <person name="Fey P."/>
            <person name="Gaudet P."/>
            <person name="Anjard C."/>
            <person name="Babu M.M."/>
            <person name="Basu S."/>
            <person name="Bushmanova Y."/>
            <person name="van der Wel H."/>
            <person name="Katoh-Kurasawa M."/>
            <person name="Dinh C."/>
            <person name="Coutinho P.M."/>
            <person name="Saito T."/>
            <person name="Elias M."/>
            <person name="Schaap P."/>
            <person name="Kay R.R."/>
            <person name="Henrissat B."/>
            <person name="Eichinger L."/>
            <person name="Rivero F."/>
            <person name="Putnam N.H."/>
            <person name="West C.M."/>
            <person name="Loomis W.F."/>
            <person name="Chisholm R.L."/>
            <person name="Shaulsky G."/>
            <person name="Strassmann J.E."/>
            <person name="Queller D.C."/>
            <person name="Kuspa A."/>
            <person name="Grigoriev I.V."/>
        </authorList>
    </citation>
    <scope>NUCLEOTIDE SEQUENCE [LARGE SCALE GENOMIC DNA]</scope>
    <source>
        <strain evidence="2">QSDP1</strain>
    </source>
</reference>
<sequence length="224" mass="25931">METDNKNNFLINKTKININNCGDSTPKQNNNDQLKKKYPSLHHYFPNTSDLLVKKICSWVIDDQKSCRGVSKPEKSLSKNMEAGVYEILEIVLNYITQDLKESEVFLVISVYFANKYVEKVGIRQSQILWLILISCILSLKMFSDSNKINLDIIEKRFLIDAKHIGKMEIQFLSNIDYNLYLEESSITAFLTCIFIDYKINCQSKLDMIQNLFSQIESIKTGSE</sequence>
<dbReference type="EMBL" id="GL871292">
    <property type="protein sequence ID" value="EGC30893.1"/>
    <property type="molecule type" value="Genomic_DNA"/>
</dbReference>
<dbReference type="GO" id="GO:0016538">
    <property type="term" value="F:cyclin-dependent protein serine/threonine kinase regulator activity"/>
    <property type="evidence" value="ECO:0000318"/>
    <property type="project" value="GO_Central"/>
</dbReference>
<dbReference type="eggNOG" id="ENOG502RHBC">
    <property type="taxonomic scope" value="Eukaryota"/>
</dbReference>
<dbReference type="Proteomes" id="UP000001064">
    <property type="component" value="Unassembled WGS sequence"/>
</dbReference>
<accession>F0ZYS2</accession>
<dbReference type="VEuPathDB" id="AmoebaDB:DICPUDRAFT_95641"/>
<dbReference type="RefSeq" id="XP_003292566.1">
    <property type="nucleotide sequence ID" value="XM_003292518.1"/>
</dbReference>
<keyword evidence="2" id="KW-1185">Reference proteome</keyword>
<organism evidence="1 2">
    <name type="scientific">Dictyostelium purpureum</name>
    <name type="common">Slime mold</name>
    <dbReference type="NCBI Taxonomy" id="5786"/>
    <lineage>
        <taxon>Eukaryota</taxon>
        <taxon>Amoebozoa</taxon>
        <taxon>Evosea</taxon>
        <taxon>Eumycetozoa</taxon>
        <taxon>Dictyostelia</taxon>
        <taxon>Dictyosteliales</taxon>
        <taxon>Dictyosteliaceae</taxon>
        <taxon>Dictyostelium</taxon>
    </lineage>
</organism>
<dbReference type="OMA" id="DYKINCQ"/>
<dbReference type="InParanoid" id="F0ZYS2"/>
<dbReference type="GeneID" id="10508457"/>
<dbReference type="AlphaFoldDB" id="F0ZYS2"/>
<protein>
    <submittedName>
        <fullName evidence="1">Uncharacterized protein</fullName>
    </submittedName>
</protein>
<dbReference type="KEGG" id="dpp:DICPUDRAFT_95641"/>
<dbReference type="OrthoDB" id="19203at2759"/>
<name>F0ZYS2_DICPU</name>
<dbReference type="Gene3D" id="1.10.472.10">
    <property type="entry name" value="Cyclin-like"/>
    <property type="match status" value="1"/>
</dbReference>
<proteinExistence type="predicted"/>